<dbReference type="GO" id="GO:0005615">
    <property type="term" value="C:extracellular space"/>
    <property type="evidence" value="ECO:0007669"/>
    <property type="project" value="TreeGrafter"/>
</dbReference>
<organism evidence="2 3">
    <name type="scientific">Meganyctiphanes norvegica</name>
    <name type="common">Northern krill</name>
    <name type="synonym">Thysanopoda norvegica</name>
    <dbReference type="NCBI Taxonomy" id="48144"/>
    <lineage>
        <taxon>Eukaryota</taxon>
        <taxon>Metazoa</taxon>
        <taxon>Ecdysozoa</taxon>
        <taxon>Arthropoda</taxon>
        <taxon>Crustacea</taxon>
        <taxon>Multicrustacea</taxon>
        <taxon>Malacostraca</taxon>
        <taxon>Eumalacostraca</taxon>
        <taxon>Eucarida</taxon>
        <taxon>Euphausiacea</taxon>
        <taxon>Euphausiidae</taxon>
        <taxon>Meganyctiphanes</taxon>
    </lineage>
</organism>
<dbReference type="SUPFAM" id="SSF51092">
    <property type="entry name" value="Vitelline membrane outer protein-I (VMO-I)"/>
    <property type="match status" value="1"/>
</dbReference>
<proteinExistence type="predicted"/>
<protein>
    <recommendedName>
        <fullName evidence="4">Vitelline membrane outer layer protein 1</fullName>
    </recommendedName>
</protein>
<evidence type="ECO:0000313" key="2">
    <source>
        <dbReference type="EMBL" id="CAL4178889.1"/>
    </source>
</evidence>
<dbReference type="InterPro" id="IPR036706">
    <property type="entry name" value="VOMI_sf"/>
</dbReference>
<dbReference type="PANTHER" id="PTHR18841:SF0">
    <property type="entry name" value="VITELLINE MEMBRANE OUTER LAYER 1 HOMOLOG A-RELATED"/>
    <property type="match status" value="1"/>
</dbReference>
<dbReference type="Pfam" id="PF03762">
    <property type="entry name" value="VOMI"/>
    <property type="match status" value="1"/>
</dbReference>
<gene>
    <name evidence="2" type="ORF">MNOR_LOCUS35084</name>
</gene>
<comment type="caution">
    <text evidence="2">The sequence shown here is derived from an EMBL/GenBank/DDBJ whole genome shotgun (WGS) entry which is preliminary data.</text>
</comment>
<keyword evidence="3" id="KW-1185">Reference proteome</keyword>
<dbReference type="Gene3D" id="2.100.10.20">
    <property type="entry name" value="Vitelline membrane outer layer protein I (VOMI)"/>
    <property type="match status" value="1"/>
</dbReference>
<evidence type="ECO:0008006" key="4">
    <source>
        <dbReference type="Google" id="ProtNLM"/>
    </source>
</evidence>
<keyword evidence="1" id="KW-0732">Signal</keyword>
<dbReference type="PANTHER" id="PTHR18841">
    <property type="entry name" value="VITELLINE MEMBRANE OUTER LAYER PROTEIN I-RELATED"/>
    <property type="match status" value="1"/>
</dbReference>
<dbReference type="Proteomes" id="UP001497623">
    <property type="component" value="Unassembled WGS sequence"/>
</dbReference>
<dbReference type="AlphaFoldDB" id="A0AAV2SEH1"/>
<name>A0AAV2SEH1_MEGNR</name>
<sequence length="231" mass="25729">QFLSITRPMMNCLYATPVAALLLCLSVLVAATTSSGEEAELPKREHIRLNLDWADNWGDWGPEAFCPDEYFATAFEIKVQSYDGAIIDDTAINAIQLICNHAFYNTTTKDAPQLRDFPISSLQAPWGDWRARQECSGWLTALRMLSDPPEGVFSDDLAASELEMACDWDPEEVRPGGGITQWGTWSSWEYCPHGWAICGLETQVDPDTITGDETALNNVKMFCCELPEGSY</sequence>
<evidence type="ECO:0000313" key="3">
    <source>
        <dbReference type="Proteomes" id="UP001497623"/>
    </source>
</evidence>
<feature type="non-terminal residue" evidence="2">
    <location>
        <position position="1"/>
    </location>
</feature>
<accession>A0AAV2SEH1</accession>
<dbReference type="InterPro" id="IPR005515">
    <property type="entry name" value="VOMI"/>
</dbReference>
<evidence type="ECO:0000256" key="1">
    <source>
        <dbReference type="SAM" id="SignalP"/>
    </source>
</evidence>
<feature type="chain" id="PRO_5043595606" description="Vitelline membrane outer layer protein 1" evidence="1">
    <location>
        <begin position="32"/>
        <end position="231"/>
    </location>
</feature>
<dbReference type="EMBL" id="CAXKWB010056889">
    <property type="protein sequence ID" value="CAL4178889.1"/>
    <property type="molecule type" value="Genomic_DNA"/>
</dbReference>
<reference evidence="2 3" key="1">
    <citation type="submission" date="2024-05" db="EMBL/GenBank/DDBJ databases">
        <authorList>
            <person name="Wallberg A."/>
        </authorList>
    </citation>
    <scope>NUCLEOTIDE SEQUENCE [LARGE SCALE GENOMIC DNA]</scope>
</reference>
<feature type="signal peptide" evidence="1">
    <location>
        <begin position="1"/>
        <end position="31"/>
    </location>
</feature>